<comment type="caution">
    <text evidence="2">The sequence shown here is derived from an EMBL/GenBank/DDBJ whole genome shotgun (WGS) entry which is preliminary data.</text>
</comment>
<feature type="region of interest" description="Disordered" evidence="1">
    <location>
        <begin position="119"/>
        <end position="141"/>
    </location>
</feature>
<name>A0A497JI80_9ARCH</name>
<gene>
    <name evidence="2" type="ORF">DRO04_00090</name>
</gene>
<organism evidence="2 3">
    <name type="scientific">Candidatus Iainarchaeum sp</name>
    <dbReference type="NCBI Taxonomy" id="3101447"/>
    <lineage>
        <taxon>Archaea</taxon>
        <taxon>Candidatus Iainarchaeota</taxon>
        <taxon>Candidatus Iainarchaeia</taxon>
        <taxon>Candidatus Iainarchaeales</taxon>
        <taxon>Candidatus Iainarchaeaceae</taxon>
        <taxon>Candidatus Iainarchaeum</taxon>
    </lineage>
</organism>
<accession>A0A497JI80</accession>
<evidence type="ECO:0000313" key="3">
    <source>
        <dbReference type="Proteomes" id="UP000278031"/>
    </source>
</evidence>
<reference evidence="2 3" key="1">
    <citation type="submission" date="2018-06" db="EMBL/GenBank/DDBJ databases">
        <title>Extensive metabolic versatility and redundancy in microbially diverse, dynamic hydrothermal sediments.</title>
        <authorList>
            <person name="Dombrowski N."/>
            <person name="Teske A."/>
            <person name="Baker B.J."/>
        </authorList>
    </citation>
    <scope>NUCLEOTIDE SEQUENCE [LARGE SCALE GENOMIC DNA]</scope>
    <source>
        <strain evidence="2">B51_G17</strain>
    </source>
</reference>
<evidence type="ECO:0000313" key="2">
    <source>
        <dbReference type="EMBL" id="RLG71294.1"/>
    </source>
</evidence>
<dbReference type="AlphaFoldDB" id="A0A497JI80"/>
<proteinExistence type="predicted"/>
<dbReference type="Proteomes" id="UP000278031">
    <property type="component" value="Unassembled WGS sequence"/>
</dbReference>
<sequence length="197" mass="22180">MLVRNTTFALRENGVYVIYVFREDETVETEARRRQRTDVSAGEVVHARAPDLDYLPGPRIFQQEGLDAETFEAAMLAHNVVPANFLRDGSLAPEVVSEEKHLPLALLIHWKQYLLTEDTPAPSDGGSEDAAGNFQVKDDNPARPRYAKHAFADNLEAYGLKALLSGILVEHFYFPLEPLSITLQYSNFHLRLLSTIK</sequence>
<evidence type="ECO:0000256" key="1">
    <source>
        <dbReference type="SAM" id="MobiDB-lite"/>
    </source>
</evidence>
<protein>
    <submittedName>
        <fullName evidence="2">Uncharacterized protein</fullName>
    </submittedName>
</protein>
<dbReference type="EMBL" id="QMWP01000001">
    <property type="protein sequence ID" value="RLG71294.1"/>
    <property type="molecule type" value="Genomic_DNA"/>
</dbReference>